<dbReference type="GO" id="GO:0008270">
    <property type="term" value="F:zinc ion binding"/>
    <property type="evidence" value="ECO:0007669"/>
    <property type="project" value="UniProtKB-KW"/>
</dbReference>
<evidence type="ECO:0000256" key="3">
    <source>
        <dbReference type="PROSITE-ProRule" id="PRU00047"/>
    </source>
</evidence>
<feature type="domain" description="Reverse transcriptase" evidence="7">
    <location>
        <begin position="938"/>
        <end position="1212"/>
    </location>
</feature>
<evidence type="ECO:0008006" key="10">
    <source>
        <dbReference type="Google" id="ProtNLM"/>
    </source>
</evidence>
<organism evidence="8 9">
    <name type="scientific">Fusarium oxysporum f. sp. conglutinans</name>
    <dbReference type="NCBI Taxonomy" id="100902"/>
    <lineage>
        <taxon>Eukaryota</taxon>
        <taxon>Fungi</taxon>
        <taxon>Dikarya</taxon>
        <taxon>Ascomycota</taxon>
        <taxon>Pezizomycotina</taxon>
        <taxon>Sordariomycetes</taxon>
        <taxon>Hypocreomycetidae</taxon>
        <taxon>Hypocreales</taxon>
        <taxon>Nectriaceae</taxon>
        <taxon>Fusarium</taxon>
        <taxon>Fusarium oxysporum species complex</taxon>
    </lineage>
</organism>
<dbReference type="EMBL" id="JACDXP010000004">
    <property type="protein sequence ID" value="KAF6524818.1"/>
    <property type="molecule type" value="Genomic_DNA"/>
</dbReference>
<feature type="coiled-coil region" evidence="4">
    <location>
        <begin position="805"/>
        <end position="832"/>
    </location>
</feature>
<dbReference type="Pfam" id="PF14529">
    <property type="entry name" value="Exo_endo_phos_2"/>
    <property type="match status" value="1"/>
</dbReference>
<evidence type="ECO:0000259" key="6">
    <source>
        <dbReference type="PROSITE" id="PS50158"/>
    </source>
</evidence>
<keyword evidence="2" id="KW-0496">Mitochondrion</keyword>
<dbReference type="PROSITE" id="PS50158">
    <property type="entry name" value="ZF_CCHC"/>
    <property type="match status" value="1"/>
</dbReference>
<evidence type="ECO:0000256" key="2">
    <source>
        <dbReference type="ARBA" id="ARBA00023128"/>
    </source>
</evidence>
<evidence type="ECO:0000313" key="8">
    <source>
        <dbReference type="EMBL" id="KAF6524818.1"/>
    </source>
</evidence>
<keyword evidence="3" id="KW-0862">Zinc</keyword>
<feature type="domain" description="CCHC-type" evidence="6">
    <location>
        <begin position="447"/>
        <end position="461"/>
    </location>
</feature>
<evidence type="ECO:0000259" key="7">
    <source>
        <dbReference type="PROSITE" id="PS50878"/>
    </source>
</evidence>
<comment type="caution">
    <text evidence="8">The sequence shown here is derived from an EMBL/GenBank/DDBJ whole genome shotgun (WGS) entry which is preliminary data.</text>
</comment>
<accession>A0A8H6GUH3</accession>
<dbReference type="SUPFAM" id="SSF57756">
    <property type="entry name" value="Retrovirus zinc finger-like domains"/>
    <property type="match status" value="1"/>
</dbReference>
<dbReference type="InterPro" id="IPR001878">
    <property type="entry name" value="Znf_CCHC"/>
</dbReference>
<dbReference type="GO" id="GO:0005739">
    <property type="term" value="C:mitochondrion"/>
    <property type="evidence" value="ECO:0007669"/>
    <property type="project" value="UniProtKB-SubCell"/>
</dbReference>
<reference evidence="8 9" key="1">
    <citation type="journal article" date="2020" name="bioRxiv">
        <title>A chromosome-scale genome assembly for the Fusarium oxysporum strain Fo5176 to establish a model Arabidopsis-fungal pathosystem.</title>
        <authorList>
            <person name="Fokkens L."/>
            <person name="Guo L."/>
            <person name="Dora S."/>
            <person name="Wang B."/>
            <person name="Ye K."/>
            <person name="Sanchez-Rodriguez C."/>
            <person name="Croll D."/>
        </authorList>
    </citation>
    <scope>NUCLEOTIDE SEQUENCE [LARGE SCALE GENOMIC DNA]</scope>
    <source>
        <strain evidence="8 9">Fo5176</strain>
    </source>
</reference>
<dbReference type="SMART" id="SM00343">
    <property type="entry name" value="ZnF_C2HC"/>
    <property type="match status" value="2"/>
</dbReference>
<dbReference type="Gene3D" id="4.10.60.10">
    <property type="entry name" value="Zinc finger, CCHC-type"/>
    <property type="match status" value="1"/>
</dbReference>
<evidence type="ECO:0000256" key="5">
    <source>
        <dbReference type="SAM" id="MobiDB-lite"/>
    </source>
</evidence>
<protein>
    <recommendedName>
        <fullName evidence="10">Reverse transcriptase domain-containing protein</fullName>
    </recommendedName>
</protein>
<evidence type="ECO:0000256" key="4">
    <source>
        <dbReference type="SAM" id="Coils"/>
    </source>
</evidence>
<evidence type="ECO:0000313" key="9">
    <source>
        <dbReference type="Proteomes" id="UP000593570"/>
    </source>
</evidence>
<feature type="region of interest" description="Disordered" evidence="5">
    <location>
        <begin position="258"/>
        <end position="293"/>
    </location>
</feature>
<dbReference type="GO" id="GO:0003676">
    <property type="term" value="F:nucleic acid binding"/>
    <property type="evidence" value="ECO:0007669"/>
    <property type="project" value="InterPro"/>
</dbReference>
<dbReference type="InterPro" id="IPR036875">
    <property type="entry name" value="Znf_CCHC_sf"/>
</dbReference>
<dbReference type="Gene3D" id="3.60.10.10">
    <property type="entry name" value="Endonuclease/exonuclease/phosphatase"/>
    <property type="match status" value="1"/>
</dbReference>
<proteinExistence type="predicted"/>
<evidence type="ECO:0000256" key="1">
    <source>
        <dbReference type="ARBA" id="ARBA00004173"/>
    </source>
</evidence>
<keyword evidence="3" id="KW-0479">Metal-binding</keyword>
<comment type="subcellular location">
    <subcellularLocation>
        <location evidence="1">Mitochondrion</location>
    </subcellularLocation>
</comment>
<feature type="region of interest" description="Disordered" evidence="5">
    <location>
        <begin position="50"/>
        <end position="78"/>
    </location>
</feature>
<dbReference type="GO" id="GO:0003824">
    <property type="term" value="F:catalytic activity"/>
    <property type="evidence" value="ECO:0007669"/>
    <property type="project" value="InterPro"/>
</dbReference>
<dbReference type="Pfam" id="PF00078">
    <property type="entry name" value="RVT_1"/>
    <property type="match status" value="1"/>
</dbReference>
<dbReference type="InterPro" id="IPR005135">
    <property type="entry name" value="Endo/exonuclease/phosphatase"/>
</dbReference>
<keyword evidence="4" id="KW-0175">Coiled coil</keyword>
<feature type="region of interest" description="Disordered" evidence="5">
    <location>
        <begin position="1511"/>
        <end position="1532"/>
    </location>
</feature>
<dbReference type="InterPro" id="IPR000477">
    <property type="entry name" value="RT_dom"/>
</dbReference>
<dbReference type="Proteomes" id="UP000593570">
    <property type="component" value="Unassembled WGS sequence"/>
</dbReference>
<feature type="coiled-coil region" evidence="4">
    <location>
        <begin position="216"/>
        <end position="257"/>
    </location>
</feature>
<feature type="compositionally biased region" description="Polar residues" evidence="5">
    <location>
        <begin position="258"/>
        <end position="268"/>
    </location>
</feature>
<dbReference type="CDD" id="cd01650">
    <property type="entry name" value="RT_nLTR_like"/>
    <property type="match status" value="1"/>
</dbReference>
<sequence>MDATGDVILVQGGGSVAATRQTSRTMKRTVNLQERLQEKSQAVGERADAGVAPLHGGAGGESELADKAGKSQMLEDASGNNVSLMRTMLRGMLHETSTQLMDEQKKMLERLWDALMGNQRMTTQMMGEQLEMVRQLQQEVQAVKTQAVEESRKVDELRRLHEQSTRQLRAMREQTSEQIRTTREQTTEQLKIIREQTARNFEQMRLQVMKEVGIVQGQAAEEIRQAKEELKQAREEMQQAKEEISQMKEQLNTIAGSISSGAQTSPQPSYADVARTPPTSQPSNVRTLSSMRTTPSSFTDTLFCTIDTSRVSEEDRGKAQVGEVRQAIEEKVRAREGGQPNWRCAAVVKDVRNEDRIKVVCRDEAELQLVREAAERTMVKSVRVLYGSMVIYVTKASDARRLLDERYFHLAGESASTNVFERRQGPDQCYNCWETGHKAFACSKTQRCGKCAETGHRHRDCQAVEPKCVPCGGPHESFSQNCRLNVHKKDVVQLSMMNDRDLQDYAVLAVAEPYALNIEGSVVTTPNSHRNWIKYIPTKRHDMQWPIRSMLWIRSDLEAEQVPIPSADLTGAILRWPDREVLVVSVYVAGKDEEALRTAMRQLHAIIGSFRNSTGKRTDVILAGDFNWHDQLWGGDDVTGRRQGEAGPIIDLMDEHGLLSLLPRGTKTWEGPGGESTIDLTLASAELADEMVHCGIYPTEHGSDHTAIQAEFDLAMPERTAEPRLLFKNAPWNAIRERVKEKLSPLLWDSDVQTQTDRLMDVVLDAIHDLVPRAKPSPYAKRWWTTDLTKLRRTYTFWRNLARARRRAGQRIDSLEDRAKETGKEYHDAIKRQKKTHCDDFLADGTNIWQAAKYLKPGHDANGDKVPLLKRTDGTTTQDKVEQAEELLNVFFPPLPTDIEEEGPRPRRREVAMPNLTMEEVEEKVMEAQGVEGARSRRTASHGRLPSQWRTARIIPLKKPNKGDYKIANAWRPISLLSTLGKILETVVADRISHAAETYGLLPTNHFGARKRRSAEQALLLFQEQVYKAWRNRKVVSLVSFDVKGAYNGVFKDRLLQRLEARGIPKGLIRWIDAFCSYRTATITVNGYTSALRELPQAGLPQGSPLSPILFLFFNADLVQSRIDSNGGSIAFVDDYSAWVTGPTAEDNREGIQAIIDRALDWERRSGATFECDKTTIVHFTRVIDRTSRIPFTIKGDVIKPKRKAKILGVIMDAGLRFKKHMAEAATRGLTAAMCLRRLRMLSPRKVRQLFTATIAPAMDYASVVWSHARNERALSWFNRAQKIGARAITGAFRTVATAVMEAEANIQTVCERHAQAGMRMYINIKTVPKTHPLAALKVSASRRYMSPLKKLALAYEGSGTERMETIEAYAVPPWYNRVPLVCEADREAAKIAAKNVNDTVIATSASDRGGLVGMGGIVAHRSPGQTDRIVARCSATLGSRDDQNPYTAELEAIAMALRCMPDGLQWRELTVLSSSYLKLTDHASAAEDRMLNTWRWYWLAFKQQRAKEERQRAEEAERERQEERQRTRASEEQARLTALDKYIAVCYASVFSRFAIETDPKLISRGSITNPRDKWWPKNLRPWPDFLDQQKFRFGTLYDTNPTESHVFENRNFLAGLGNRISQRPIADEKTLEYFLHNSVEDPVRAIIQQLKQVEEVSRAFRIGDGVVFENHPHALSDVSEEFVDRETPLIPPRTSDHRRDLKQLRPDQICVYRSDNTLSSRRTMVYVSEYKPPHKLTAPHLRLGLRAMDIHEEVVNRRTIPTSVDPDARFQYHAEKLTVSAITQTYHYMTDSGLEHGLLTTGEAIMFLKVDWDEPESVLSPSRAWSGGVGTSKQPPYMHGRRSISRVHPYSSRFAWRTTGELAGGTSISYEGLEDVG</sequence>
<dbReference type="PROSITE" id="PS50878">
    <property type="entry name" value="RT_POL"/>
    <property type="match status" value="1"/>
</dbReference>
<gene>
    <name evidence="8" type="ORF">HZS61_010613</name>
</gene>
<dbReference type="SUPFAM" id="SSF56672">
    <property type="entry name" value="DNA/RNA polymerases"/>
    <property type="match status" value="1"/>
</dbReference>
<feature type="coiled-coil region" evidence="4">
    <location>
        <begin position="126"/>
        <end position="174"/>
    </location>
</feature>
<feature type="compositionally biased region" description="Polar residues" evidence="5">
    <location>
        <begin position="277"/>
        <end position="293"/>
    </location>
</feature>
<name>A0A8H6GUH3_FUSOX</name>
<keyword evidence="3" id="KW-0863">Zinc-finger</keyword>
<dbReference type="SUPFAM" id="SSF56219">
    <property type="entry name" value="DNase I-like"/>
    <property type="match status" value="1"/>
</dbReference>
<dbReference type="InterPro" id="IPR036691">
    <property type="entry name" value="Endo/exonu/phosph_ase_sf"/>
</dbReference>
<dbReference type="PANTHER" id="PTHR33481">
    <property type="entry name" value="REVERSE TRANSCRIPTASE"/>
    <property type="match status" value="1"/>
</dbReference>
<dbReference type="PANTHER" id="PTHR33481:SF1">
    <property type="entry name" value="ENDONUCLEASE_EXONUCLEASE_PHOSPHATASE DOMAIN-CONTAINING PROTEIN-RELATED"/>
    <property type="match status" value="1"/>
</dbReference>
<dbReference type="InterPro" id="IPR043502">
    <property type="entry name" value="DNA/RNA_pol_sf"/>
</dbReference>